<dbReference type="PANTHER" id="PTHR31637">
    <property type="entry name" value="2,3-BISPHOSPHOGLYCERATE-INDEPENDENT PHOSPHOGLYCERATE MUTASE"/>
    <property type="match status" value="1"/>
</dbReference>
<organism evidence="2">
    <name type="scientific">Hyperionvirus sp</name>
    <dbReference type="NCBI Taxonomy" id="2487770"/>
    <lineage>
        <taxon>Viruses</taxon>
        <taxon>Varidnaviria</taxon>
        <taxon>Bamfordvirae</taxon>
        <taxon>Nucleocytoviricota</taxon>
        <taxon>Megaviricetes</taxon>
        <taxon>Imitervirales</taxon>
        <taxon>Mimiviridae</taxon>
        <taxon>Klosneuvirinae</taxon>
    </lineage>
</organism>
<dbReference type="SUPFAM" id="SSF53649">
    <property type="entry name" value="Alkaline phosphatase-like"/>
    <property type="match status" value="1"/>
</dbReference>
<dbReference type="PANTHER" id="PTHR31637:SF0">
    <property type="entry name" value="2,3-BISPHOSPHOGLYCERATE-INDEPENDENT PHOSPHOGLYCERATE MUTASE"/>
    <property type="match status" value="1"/>
</dbReference>
<dbReference type="InterPro" id="IPR005995">
    <property type="entry name" value="Pgm_bpd_ind"/>
</dbReference>
<gene>
    <name evidence="2" type="ORF">Hyperionvirus47_3</name>
</gene>
<dbReference type="GO" id="GO:0030145">
    <property type="term" value="F:manganese ion binding"/>
    <property type="evidence" value="ECO:0007669"/>
    <property type="project" value="TreeGrafter"/>
</dbReference>
<dbReference type="InterPro" id="IPR006124">
    <property type="entry name" value="Metalloenzyme"/>
</dbReference>
<accession>A0A3G5AF19</accession>
<protein>
    <submittedName>
        <fullName evidence="2">Alkaline phosphatase</fullName>
    </submittedName>
</protein>
<proteinExistence type="predicted"/>
<dbReference type="EMBL" id="MK072429">
    <property type="protein sequence ID" value="AYV84871.1"/>
    <property type="molecule type" value="Genomic_DNA"/>
</dbReference>
<dbReference type="InterPro" id="IPR002591">
    <property type="entry name" value="Phosphodiest/P_Trfase"/>
</dbReference>
<evidence type="ECO:0000313" key="2">
    <source>
        <dbReference type="EMBL" id="AYV84871.1"/>
    </source>
</evidence>
<dbReference type="GO" id="GO:0006007">
    <property type="term" value="P:glucose catabolic process"/>
    <property type="evidence" value="ECO:0007669"/>
    <property type="project" value="InterPro"/>
</dbReference>
<reference evidence="2" key="1">
    <citation type="submission" date="2018-10" db="EMBL/GenBank/DDBJ databases">
        <title>Hidden diversity of soil giant viruses.</title>
        <authorList>
            <person name="Schulz F."/>
            <person name="Alteio L."/>
            <person name="Goudeau D."/>
            <person name="Ryan E.M."/>
            <person name="Malmstrom R.R."/>
            <person name="Blanchard J."/>
            <person name="Woyke T."/>
        </authorList>
    </citation>
    <scope>NUCLEOTIDE SEQUENCE</scope>
    <source>
        <strain evidence="2">HYV1</strain>
    </source>
</reference>
<sequence>MFNFQLYIIMIILLIIDGVLADYLKDKSLHNFQYMFKNSAWSLNMKISYPSITEPSISAILHGVDALFLECYYDNVRKYCQYDDYPEDAVSIFKALQPLKTAVVGTWLGLTRELVNPKDITEDFSWKSTRLDAGVIEKAGAIIQSGEFKFLLVYLEDPDHVGHESGVTQPYKDSLKAVDEKLGVLLKLIAPSDYLFIVSDHGRSVKSYTKGKSHHVFSEETNRVPFFAKGPNIKIGQIKNNYIHSTDIAPTILHLLHKKIPNSMRGRPLKDLFTNYYQKYVKYKSKYLTTKLKTRSN</sequence>
<dbReference type="Pfam" id="PF01676">
    <property type="entry name" value="Metalloenzyme"/>
    <property type="match status" value="1"/>
</dbReference>
<evidence type="ECO:0000259" key="1">
    <source>
        <dbReference type="Pfam" id="PF01676"/>
    </source>
</evidence>
<dbReference type="Pfam" id="PF01663">
    <property type="entry name" value="Phosphodiest"/>
    <property type="match status" value="1"/>
</dbReference>
<dbReference type="Gene3D" id="3.40.720.10">
    <property type="entry name" value="Alkaline Phosphatase, subunit A"/>
    <property type="match status" value="1"/>
</dbReference>
<feature type="domain" description="Metalloenzyme" evidence="1">
    <location>
        <begin position="126"/>
        <end position="257"/>
    </location>
</feature>
<name>A0A3G5AF19_9VIRU</name>
<dbReference type="GO" id="GO:0004619">
    <property type="term" value="F:phosphoglycerate mutase activity"/>
    <property type="evidence" value="ECO:0007669"/>
    <property type="project" value="InterPro"/>
</dbReference>
<dbReference type="InterPro" id="IPR017850">
    <property type="entry name" value="Alkaline_phosphatase_core_sf"/>
</dbReference>